<accession>A0A5E4M7C8</accession>
<dbReference type="InterPro" id="IPR024137">
    <property type="entry name" value="His_deAcase_cplx_SAP130"/>
</dbReference>
<dbReference type="OrthoDB" id="10048604at2759"/>
<dbReference type="GO" id="GO:0070822">
    <property type="term" value="C:Sin3-type complex"/>
    <property type="evidence" value="ECO:0007669"/>
    <property type="project" value="TreeGrafter"/>
</dbReference>
<gene>
    <name evidence="2" type="ORF">CINCED_3A013632</name>
</gene>
<dbReference type="EMBL" id="CABPRJ010000083">
    <property type="protein sequence ID" value="VVC27299.1"/>
    <property type="molecule type" value="Genomic_DNA"/>
</dbReference>
<dbReference type="GO" id="GO:0000122">
    <property type="term" value="P:negative regulation of transcription by RNA polymerase II"/>
    <property type="evidence" value="ECO:0007669"/>
    <property type="project" value="TreeGrafter"/>
</dbReference>
<dbReference type="PANTHER" id="PTHR13497">
    <property type="entry name" value="HISTONE DEACETYLASE COMPLEX SUBUNIT SAP130"/>
    <property type="match status" value="1"/>
</dbReference>
<name>A0A5E4M7C8_9HEMI</name>
<reference evidence="2 3" key="1">
    <citation type="submission" date="2019-08" db="EMBL/GenBank/DDBJ databases">
        <authorList>
            <person name="Alioto T."/>
            <person name="Alioto T."/>
            <person name="Gomez Garrido J."/>
        </authorList>
    </citation>
    <scope>NUCLEOTIDE SEQUENCE [LARGE SCALE GENOMIC DNA]</scope>
</reference>
<evidence type="ECO:0000256" key="1">
    <source>
        <dbReference type="SAM" id="MobiDB-lite"/>
    </source>
</evidence>
<organism evidence="2 3">
    <name type="scientific">Cinara cedri</name>
    <dbReference type="NCBI Taxonomy" id="506608"/>
    <lineage>
        <taxon>Eukaryota</taxon>
        <taxon>Metazoa</taxon>
        <taxon>Ecdysozoa</taxon>
        <taxon>Arthropoda</taxon>
        <taxon>Hexapoda</taxon>
        <taxon>Insecta</taxon>
        <taxon>Pterygota</taxon>
        <taxon>Neoptera</taxon>
        <taxon>Paraneoptera</taxon>
        <taxon>Hemiptera</taxon>
        <taxon>Sternorrhyncha</taxon>
        <taxon>Aphidomorpha</taxon>
        <taxon>Aphidoidea</taxon>
        <taxon>Aphididae</taxon>
        <taxon>Lachninae</taxon>
        <taxon>Cinara</taxon>
    </lineage>
</organism>
<evidence type="ECO:0000313" key="2">
    <source>
        <dbReference type="EMBL" id="VVC27299.1"/>
    </source>
</evidence>
<dbReference type="AlphaFoldDB" id="A0A5E4M7C8"/>
<sequence>MSDIVEHIKKENIMLTANPVSNVLGSATVEVPATAYRMCNPPYASIGNSIIKPGIPKLSACEVSDDDVSICPVILHPTKQLSSPVQIKTENLIKTIGFSPARSQLTSAQPQNHIVTSSIQRSIMESQNISPLIITPKPIHTNNEIVPAKIVPFPPDSHFSVINNSNLGSYDNLPVFSGTRPSLLSGTPPIYTQSDFARFPPKSYPIKSSVINPAVIHGPIHENNEDICLNIPNSQHLFKPIISPRPSILRKRDADGMLRGQKHLLPIIKPDPEDCQNVEETTINRNGFSETGIKIESIMVPQIPEAVLPQISALSRQSHIMVEISPRKKPRKQLLPVNQDNTFQIINDEMEYVGENNIKIEKSEYFEEEEGLTCGVDADEDIDDDDDLYDDDEMDIDDDFPGEDDYDQDDEFENDFADGLEIVIKSEKPITDESKPAVTTSDENAAPIKVKNKRPSLLAHYRRPLSGQSYHFLRDSDFKIKETKRQLAELRQTQRWFRDCRSGWRVKRMIKQFETMVNQ</sequence>
<dbReference type="Proteomes" id="UP000325440">
    <property type="component" value="Unassembled WGS sequence"/>
</dbReference>
<proteinExistence type="predicted"/>
<keyword evidence="3" id="KW-1185">Reference proteome</keyword>
<protein>
    <submittedName>
        <fullName evidence="2">Uncharacterized protein</fullName>
    </submittedName>
</protein>
<feature type="region of interest" description="Disordered" evidence="1">
    <location>
        <begin position="373"/>
        <end position="394"/>
    </location>
</feature>
<evidence type="ECO:0000313" key="3">
    <source>
        <dbReference type="Proteomes" id="UP000325440"/>
    </source>
</evidence>
<dbReference type="PANTHER" id="PTHR13497:SF3">
    <property type="entry name" value="HISTONE DEACETYLASE COMPLEX SUBUNIT SAP130"/>
    <property type="match status" value="1"/>
</dbReference>